<dbReference type="InterPro" id="IPR029044">
    <property type="entry name" value="Nucleotide-diphossugar_trans"/>
</dbReference>
<name>A0A1A7P0D7_9PAST</name>
<reference evidence="2 3" key="1">
    <citation type="submission" date="2014-11" db="EMBL/GenBank/DDBJ databases">
        <title>Pan-genome of Gallibacterium spp.</title>
        <authorList>
            <person name="Kudirkiene E."/>
            <person name="Bojesen A.M."/>
        </authorList>
    </citation>
    <scope>NUCLEOTIDE SEQUENCE [LARGE SCALE GENOMIC DNA]</scope>
    <source>
        <strain evidence="2 3">F150</strain>
    </source>
</reference>
<dbReference type="EMBL" id="JTJL01000013">
    <property type="protein sequence ID" value="OBW95295.1"/>
    <property type="molecule type" value="Genomic_DNA"/>
</dbReference>
<gene>
    <name evidence="2" type="ORF">QS62_04040</name>
</gene>
<keyword evidence="3" id="KW-1185">Reference proteome</keyword>
<dbReference type="AlphaFoldDB" id="A0A1A7P0D7"/>
<evidence type="ECO:0000313" key="3">
    <source>
        <dbReference type="Proteomes" id="UP000092649"/>
    </source>
</evidence>
<comment type="caution">
    <text evidence="2">The sequence shown here is derived from an EMBL/GenBank/DDBJ whole genome shotgun (WGS) entry which is preliminary data.</text>
</comment>
<evidence type="ECO:0000313" key="2">
    <source>
        <dbReference type="EMBL" id="OBW95295.1"/>
    </source>
</evidence>
<dbReference type="SUPFAM" id="SSF53448">
    <property type="entry name" value="Nucleotide-diphospho-sugar transferases"/>
    <property type="match status" value="1"/>
</dbReference>
<dbReference type="RefSeq" id="WP_066106307.1">
    <property type="nucleotide sequence ID" value="NZ_JTJL01000013.1"/>
</dbReference>
<evidence type="ECO:0000259" key="1">
    <source>
        <dbReference type="Pfam" id="PF00535"/>
    </source>
</evidence>
<dbReference type="PANTHER" id="PTHR48090:SF7">
    <property type="entry name" value="RFBJ PROTEIN"/>
    <property type="match status" value="1"/>
</dbReference>
<dbReference type="PANTHER" id="PTHR48090">
    <property type="entry name" value="UNDECAPRENYL-PHOSPHATE 4-DEOXY-4-FORMAMIDO-L-ARABINOSE TRANSFERASE-RELATED"/>
    <property type="match status" value="1"/>
</dbReference>
<accession>A0A1A7P0D7</accession>
<dbReference type="OrthoDB" id="276604at2"/>
<protein>
    <recommendedName>
        <fullName evidence="1">Glycosyltransferase 2-like domain-containing protein</fullName>
    </recommendedName>
</protein>
<organism evidence="2 3">
    <name type="scientific">Gallibacterium salpingitidis</name>
    <dbReference type="NCBI Taxonomy" id="505341"/>
    <lineage>
        <taxon>Bacteria</taxon>
        <taxon>Pseudomonadati</taxon>
        <taxon>Pseudomonadota</taxon>
        <taxon>Gammaproteobacteria</taxon>
        <taxon>Pasteurellales</taxon>
        <taxon>Pasteurellaceae</taxon>
        <taxon>Gallibacterium</taxon>
    </lineage>
</organism>
<feature type="domain" description="Glycosyltransferase 2-like" evidence="1">
    <location>
        <begin position="5"/>
        <end position="102"/>
    </location>
</feature>
<dbReference type="CDD" id="cd04179">
    <property type="entry name" value="DPM_DPG-synthase_like"/>
    <property type="match status" value="1"/>
</dbReference>
<dbReference type="InterPro" id="IPR050256">
    <property type="entry name" value="Glycosyltransferase_2"/>
</dbReference>
<dbReference type="Proteomes" id="UP000092649">
    <property type="component" value="Unassembled WGS sequence"/>
</dbReference>
<dbReference type="Gene3D" id="3.90.550.10">
    <property type="entry name" value="Spore Coat Polysaccharide Biosynthesis Protein SpsA, Chain A"/>
    <property type="match status" value="1"/>
</dbReference>
<sequence length="238" mass="27946">MIQFSIIIPCYNEQANILNLVDRINNLQKSYNVEYILVDNGSKDDSKNIFRQYIDGKYNNIKVVYVEENKGYGYGIQQGMKVAIGEYIGWIHADMQVPIEELMYFFDIVIEEDNRKKFLFIKGVRKNRSFIDKIFTMGQSIFNSILFTHYMYDIGAIPVLFHRSLIDNIDCMPNDFSLELYIYVEAISKKFLVKRKIVNLFKRQNGFSSWNQGFLSKLSQSKKIFINSIKIKKGEKVL</sequence>
<proteinExistence type="predicted"/>
<dbReference type="Pfam" id="PF00535">
    <property type="entry name" value="Glycos_transf_2"/>
    <property type="match status" value="1"/>
</dbReference>
<dbReference type="InterPro" id="IPR001173">
    <property type="entry name" value="Glyco_trans_2-like"/>
</dbReference>